<name>A0A7T5VEG8_9BACT</name>
<dbReference type="EMBL" id="CP054140">
    <property type="protein sequence ID" value="QQG66402.1"/>
    <property type="molecule type" value="Genomic_DNA"/>
</dbReference>
<dbReference type="SUPFAM" id="SSF54285">
    <property type="entry name" value="MoaD/ThiS"/>
    <property type="match status" value="1"/>
</dbReference>
<gene>
    <name evidence="1" type="primary">thiS</name>
    <name evidence="1" type="ORF">HP555_11250</name>
</gene>
<proteinExistence type="predicted"/>
<dbReference type="AlphaFoldDB" id="A0A7T5VEG8"/>
<dbReference type="PANTHER" id="PTHR34472:SF1">
    <property type="entry name" value="SULFUR CARRIER PROTEIN THIS"/>
    <property type="match status" value="1"/>
</dbReference>
<dbReference type="Proteomes" id="UP000596092">
    <property type="component" value="Chromosome"/>
</dbReference>
<dbReference type="CDD" id="cd00565">
    <property type="entry name" value="Ubl_ThiS"/>
    <property type="match status" value="1"/>
</dbReference>
<accession>A0A7T5VEG8</accession>
<dbReference type="PANTHER" id="PTHR34472">
    <property type="entry name" value="SULFUR CARRIER PROTEIN THIS"/>
    <property type="match status" value="1"/>
</dbReference>
<dbReference type="InterPro" id="IPR003749">
    <property type="entry name" value="ThiS/MoaD-like"/>
</dbReference>
<dbReference type="RefSeq" id="WP_199262544.1">
    <property type="nucleotide sequence ID" value="NZ_CP054140.1"/>
</dbReference>
<reference evidence="1 2" key="1">
    <citation type="submission" date="2020-05" db="EMBL/GenBank/DDBJ databases">
        <title>Complete genome of Desulfobulbus oligotrophicus.</title>
        <authorList>
            <person name="Podar M."/>
        </authorList>
    </citation>
    <scope>NUCLEOTIDE SEQUENCE [LARGE SCALE GENOMIC DNA]</scope>
    <source>
        <strain evidence="1 2">Prop6</strain>
    </source>
</reference>
<organism evidence="1 2">
    <name type="scientific">Desulfobulbus oligotrophicus</name>
    <dbReference type="NCBI Taxonomy" id="1909699"/>
    <lineage>
        <taxon>Bacteria</taxon>
        <taxon>Pseudomonadati</taxon>
        <taxon>Thermodesulfobacteriota</taxon>
        <taxon>Desulfobulbia</taxon>
        <taxon>Desulfobulbales</taxon>
        <taxon>Desulfobulbaceae</taxon>
        <taxon>Desulfobulbus</taxon>
    </lineage>
</organism>
<dbReference type="InterPro" id="IPR016155">
    <property type="entry name" value="Mopterin_synth/thiamin_S_b"/>
</dbReference>
<dbReference type="KEGG" id="dog:HP555_11250"/>
<protein>
    <submittedName>
        <fullName evidence="1">Sulfur carrier protein ThiS</fullName>
    </submittedName>
</protein>
<dbReference type="Gene3D" id="3.10.20.30">
    <property type="match status" value="1"/>
</dbReference>
<keyword evidence="2" id="KW-1185">Reference proteome</keyword>
<evidence type="ECO:0000313" key="1">
    <source>
        <dbReference type="EMBL" id="QQG66402.1"/>
    </source>
</evidence>
<dbReference type="InterPro" id="IPR012675">
    <property type="entry name" value="Beta-grasp_dom_sf"/>
</dbReference>
<dbReference type="InterPro" id="IPR010035">
    <property type="entry name" value="Thi_S"/>
</dbReference>
<evidence type="ECO:0000313" key="2">
    <source>
        <dbReference type="Proteomes" id="UP000596092"/>
    </source>
</evidence>
<sequence>MVQIIVNGTPETVSVCSIAELVIQKGLRTEALVIEWNRQILKQEEWPFIQLQEQDQLELLQFVGGG</sequence>
<dbReference type="Pfam" id="PF02597">
    <property type="entry name" value="ThiS"/>
    <property type="match status" value="1"/>
</dbReference>
<dbReference type="NCBIfam" id="TIGR01683">
    <property type="entry name" value="thiS"/>
    <property type="match status" value="1"/>
</dbReference>